<evidence type="ECO:0000313" key="1">
    <source>
        <dbReference type="EMBL" id="KHG14275.1"/>
    </source>
</evidence>
<dbReference type="AlphaFoldDB" id="A0A0B0NN85"/>
<evidence type="ECO:0000313" key="2">
    <source>
        <dbReference type="Proteomes" id="UP000032142"/>
    </source>
</evidence>
<accession>A0A0B0NN85</accession>
<proteinExistence type="predicted"/>
<protein>
    <submittedName>
        <fullName evidence="1">Uncharacterized protein</fullName>
    </submittedName>
</protein>
<sequence length="45" mass="4964">MGNTRLFTKPHCHPCIPIFTQIPANAKTSIISKIKSATINIHSTM</sequence>
<dbReference type="EMBL" id="KN401209">
    <property type="protein sequence ID" value="KHG14275.1"/>
    <property type="molecule type" value="Genomic_DNA"/>
</dbReference>
<name>A0A0B0NN85_GOSAR</name>
<gene>
    <name evidence="1" type="ORF">F383_20469</name>
</gene>
<organism evidence="1 2">
    <name type="scientific">Gossypium arboreum</name>
    <name type="common">Tree cotton</name>
    <name type="synonym">Gossypium nanking</name>
    <dbReference type="NCBI Taxonomy" id="29729"/>
    <lineage>
        <taxon>Eukaryota</taxon>
        <taxon>Viridiplantae</taxon>
        <taxon>Streptophyta</taxon>
        <taxon>Embryophyta</taxon>
        <taxon>Tracheophyta</taxon>
        <taxon>Spermatophyta</taxon>
        <taxon>Magnoliopsida</taxon>
        <taxon>eudicotyledons</taxon>
        <taxon>Gunneridae</taxon>
        <taxon>Pentapetalae</taxon>
        <taxon>rosids</taxon>
        <taxon>malvids</taxon>
        <taxon>Malvales</taxon>
        <taxon>Malvaceae</taxon>
        <taxon>Malvoideae</taxon>
        <taxon>Gossypium</taxon>
    </lineage>
</organism>
<keyword evidence="2" id="KW-1185">Reference proteome</keyword>
<dbReference type="Proteomes" id="UP000032142">
    <property type="component" value="Unassembled WGS sequence"/>
</dbReference>
<reference evidence="2" key="1">
    <citation type="submission" date="2014-09" db="EMBL/GenBank/DDBJ databases">
        <authorList>
            <person name="Mudge J."/>
            <person name="Ramaraj T."/>
            <person name="Lindquist I.E."/>
            <person name="Bharti A.K."/>
            <person name="Sundararajan A."/>
            <person name="Cameron C.T."/>
            <person name="Woodward J.E."/>
            <person name="May G.D."/>
            <person name="Brubaker C."/>
            <person name="Broadhvest J."/>
            <person name="Wilkins T.A."/>
        </authorList>
    </citation>
    <scope>NUCLEOTIDE SEQUENCE</scope>
    <source>
        <strain evidence="2">cv. AKA8401</strain>
    </source>
</reference>